<protein>
    <submittedName>
        <fullName evidence="1">Uncharacterized protein</fullName>
    </submittedName>
</protein>
<dbReference type="Proteomes" id="UP000317650">
    <property type="component" value="Chromosome 4"/>
</dbReference>
<keyword evidence="2" id="KW-1185">Reference proteome</keyword>
<name>A0A4S8KA92_MUSBA</name>
<evidence type="ECO:0000313" key="1">
    <source>
        <dbReference type="EMBL" id="THU71976.1"/>
    </source>
</evidence>
<comment type="caution">
    <text evidence="1">The sequence shown here is derived from an EMBL/GenBank/DDBJ whole genome shotgun (WGS) entry which is preliminary data.</text>
</comment>
<organism evidence="1 2">
    <name type="scientific">Musa balbisiana</name>
    <name type="common">Banana</name>
    <dbReference type="NCBI Taxonomy" id="52838"/>
    <lineage>
        <taxon>Eukaryota</taxon>
        <taxon>Viridiplantae</taxon>
        <taxon>Streptophyta</taxon>
        <taxon>Embryophyta</taxon>
        <taxon>Tracheophyta</taxon>
        <taxon>Spermatophyta</taxon>
        <taxon>Magnoliopsida</taxon>
        <taxon>Liliopsida</taxon>
        <taxon>Zingiberales</taxon>
        <taxon>Musaceae</taxon>
        <taxon>Musa</taxon>
    </lineage>
</organism>
<proteinExistence type="predicted"/>
<evidence type="ECO:0000313" key="2">
    <source>
        <dbReference type="Proteomes" id="UP000317650"/>
    </source>
</evidence>
<accession>A0A4S8KA92</accession>
<dbReference type="EMBL" id="PYDT01000001">
    <property type="protein sequence ID" value="THU71976.1"/>
    <property type="molecule type" value="Genomic_DNA"/>
</dbReference>
<sequence length="136" mass="15244">MAPRLPKPNLRNSRLSLASLTQPTMIEVAVTLVRPLRHCSTSAATSCEALVAASAWRLGKSNLLSLWTLLGLPTPISIVPTWQGHQEEISNLQPQVHSERKTCLEWQGYQEALSNLHPEVWLKEKRMNVLIAEMVQ</sequence>
<reference evidence="1 2" key="1">
    <citation type="journal article" date="2019" name="Nat. Plants">
        <title>Genome sequencing of Musa balbisiana reveals subgenome evolution and function divergence in polyploid bananas.</title>
        <authorList>
            <person name="Yao X."/>
        </authorList>
    </citation>
    <scope>NUCLEOTIDE SEQUENCE [LARGE SCALE GENOMIC DNA]</scope>
    <source>
        <strain evidence="2">cv. DH-PKW</strain>
        <tissue evidence="1">Leaves</tissue>
    </source>
</reference>
<dbReference type="AlphaFoldDB" id="A0A4S8KA92"/>
<gene>
    <name evidence="1" type="ORF">C4D60_Mb04t07230</name>
</gene>